<organism evidence="2">
    <name type="scientific">freshwater metagenome</name>
    <dbReference type="NCBI Taxonomy" id="449393"/>
    <lineage>
        <taxon>unclassified sequences</taxon>
        <taxon>metagenomes</taxon>
        <taxon>ecological metagenomes</taxon>
    </lineage>
</organism>
<evidence type="ECO:0000256" key="1">
    <source>
        <dbReference type="SAM" id="MobiDB-lite"/>
    </source>
</evidence>
<accession>A0A6J6GUY4</accession>
<dbReference type="EMBL" id="CAEZSR010000389">
    <property type="protein sequence ID" value="CAB4604856.1"/>
    <property type="molecule type" value="Genomic_DNA"/>
</dbReference>
<reference evidence="2" key="1">
    <citation type="submission" date="2020-05" db="EMBL/GenBank/DDBJ databases">
        <authorList>
            <person name="Chiriac C."/>
            <person name="Salcher M."/>
            <person name="Ghai R."/>
            <person name="Kavagutti S V."/>
        </authorList>
    </citation>
    <scope>NUCLEOTIDE SEQUENCE</scope>
</reference>
<dbReference type="PROSITE" id="PS51257">
    <property type="entry name" value="PROKAR_LIPOPROTEIN"/>
    <property type="match status" value="1"/>
</dbReference>
<sequence>MTRPELRSRRRPTAVVAALTASVLLLAACGGGDSAASDEAEGNPNDPRNSPLAQLFGSGTSSADQRAQQLEIEQQVAQCMRDEGFEYEPVDYQAQMGDMNAEWEMQLSDPEGFGEKYGYGVVRGYEMQGDMGATTFEDPNQDYLNSLTPEENEAYYETLYGGSFFGTSEDGEMEEYVPPPLEEQGCQGRAMLAVYGENSPMTNTDMQTRMNELFEDMESDPDVARAIDDWASCMREQDASYDWDRPDDVMNEFYNRLSELQFGPMTESEDGDGVVVAGTAMDGGMGGMPEVDEADLEELREDELRTWRHDWDCQQEVDLAGVRRDAEQRLVDELLAEFPELQGS</sequence>
<evidence type="ECO:0000313" key="2">
    <source>
        <dbReference type="EMBL" id="CAB4604856.1"/>
    </source>
</evidence>
<dbReference type="AlphaFoldDB" id="A0A6J6GUY4"/>
<protein>
    <submittedName>
        <fullName evidence="2">Unannotated protein</fullName>
    </submittedName>
</protein>
<feature type="compositionally biased region" description="Polar residues" evidence="1">
    <location>
        <begin position="46"/>
        <end position="63"/>
    </location>
</feature>
<proteinExistence type="predicted"/>
<feature type="region of interest" description="Disordered" evidence="1">
    <location>
        <begin position="32"/>
        <end position="63"/>
    </location>
</feature>
<gene>
    <name evidence="2" type="ORF">UFOPK1493_04579</name>
</gene>
<name>A0A6J6GUY4_9ZZZZ</name>